<organism evidence="4 5">
    <name type="scientific">Desulfamplus magnetovallimortis</name>
    <dbReference type="NCBI Taxonomy" id="1246637"/>
    <lineage>
        <taxon>Bacteria</taxon>
        <taxon>Pseudomonadati</taxon>
        <taxon>Thermodesulfobacteriota</taxon>
        <taxon>Desulfobacteria</taxon>
        <taxon>Desulfobacterales</taxon>
        <taxon>Desulfobacteraceae</taxon>
        <taxon>Desulfamplus</taxon>
    </lineage>
</organism>
<evidence type="ECO:0000256" key="1">
    <source>
        <dbReference type="ARBA" id="ARBA00004418"/>
    </source>
</evidence>
<protein>
    <submittedName>
        <fullName evidence="4">Putative ABC-type nitrate/sulfonate/bicarbonate transport systems, periplasmic binding component</fullName>
    </submittedName>
</protein>
<dbReference type="Gene3D" id="3.40.190.10">
    <property type="entry name" value="Periplasmic binding protein-like II"/>
    <property type="match status" value="2"/>
</dbReference>
<dbReference type="GO" id="GO:0042597">
    <property type="term" value="C:periplasmic space"/>
    <property type="evidence" value="ECO:0007669"/>
    <property type="project" value="UniProtKB-SubCell"/>
</dbReference>
<gene>
    <name evidence="4" type="ORF">MTBBW1_1060013</name>
</gene>
<dbReference type="PANTHER" id="PTHR30024">
    <property type="entry name" value="ALIPHATIC SULFONATES-BINDING PROTEIN-RELATED"/>
    <property type="match status" value="1"/>
</dbReference>
<comment type="similarity">
    <text evidence="2">Belongs to the bacterial solute-binding protein SsuA/TauA family.</text>
</comment>
<comment type="subcellular location">
    <subcellularLocation>
        <location evidence="1">Periplasm</location>
    </subcellularLocation>
</comment>
<dbReference type="RefSeq" id="WP_186441246.1">
    <property type="nucleotide sequence ID" value="NZ_LT828545.1"/>
</dbReference>
<evidence type="ECO:0000313" key="5">
    <source>
        <dbReference type="Proteomes" id="UP000191931"/>
    </source>
</evidence>
<dbReference type="Proteomes" id="UP000191931">
    <property type="component" value="Unassembled WGS sequence"/>
</dbReference>
<name>A0A1W1H5D1_9BACT</name>
<dbReference type="SUPFAM" id="SSF53850">
    <property type="entry name" value="Periplasmic binding protein-like II"/>
    <property type="match status" value="1"/>
</dbReference>
<dbReference type="AlphaFoldDB" id="A0A1W1H5D1"/>
<accession>A0A1W1H5D1</accession>
<proteinExistence type="inferred from homology"/>
<dbReference type="EMBL" id="FWEV01000009">
    <property type="protein sequence ID" value="SLM27662.1"/>
    <property type="molecule type" value="Genomic_DNA"/>
</dbReference>
<evidence type="ECO:0000256" key="3">
    <source>
        <dbReference type="ARBA" id="ARBA00022729"/>
    </source>
</evidence>
<keyword evidence="3" id="KW-0732">Signal</keyword>
<reference evidence="4 5" key="1">
    <citation type="submission" date="2017-03" db="EMBL/GenBank/DDBJ databases">
        <authorList>
            <person name="Afonso C.L."/>
            <person name="Miller P.J."/>
            <person name="Scott M.A."/>
            <person name="Spackman E."/>
            <person name="Goraichik I."/>
            <person name="Dimitrov K.M."/>
            <person name="Suarez D.L."/>
            <person name="Swayne D.E."/>
        </authorList>
    </citation>
    <scope>NUCLEOTIDE SEQUENCE [LARGE SCALE GENOMIC DNA]</scope>
    <source>
        <strain evidence="4">PRJEB14757</strain>
    </source>
</reference>
<evidence type="ECO:0000256" key="2">
    <source>
        <dbReference type="ARBA" id="ARBA00010742"/>
    </source>
</evidence>
<dbReference type="STRING" id="1246637.MTBBW1_1060013"/>
<keyword evidence="5" id="KW-1185">Reference proteome</keyword>
<dbReference type="Pfam" id="PF13379">
    <property type="entry name" value="NMT1_2"/>
    <property type="match status" value="1"/>
</dbReference>
<sequence length="310" mass="34203">MSGISDIKIGYLEILDHLVVEIGRAGNKQSESGACPDGVDTVIMGSWAALTHALCEGDIQGAFIPLPEAMSLFSNGLDIKILLLDCRPGTFVVANRAAGVARLSDFKGKSVLLPGILSVYYLLFHRLMGSAGLRTGIENQATCDVFIEVVPSFMIPEMISCDIDGDIAGCMVEEPFASRIIYEGYGKKICHSRSLWPDHPHTALVMHDHVIDNHRSSVLEFVRWIAESNSAVYRQSPDLKFYLENMPDQKRSMMEKISTSAFSSKPFSLVPDIHLLEIINDFMVKEMGLLNSIIRMDDFVDIQFAVEAGA</sequence>
<dbReference type="PANTHER" id="PTHR30024:SF47">
    <property type="entry name" value="TAURINE-BINDING PERIPLASMIC PROTEIN"/>
    <property type="match status" value="1"/>
</dbReference>
<evidence type="ECO:0000313" key="4">
    <source>
        <dbReference type="EMBL" id="SLM27662.1"/>
    </source>
</evidence>